<dbReference type="FunFam" id="2.60.120.920:FF:000092">
    <property type="entry name" value="Ran-binding protein M homolog"/>
    <property type="match status" value="1"/>
</dbReference>
<proteinExistence type="predicted"/>
<dbReference type="InterPro" id="IPR050618">
    <property type="entry name" value="Ubq-SigPath_Reg"/>
</dbReference>
<evidence type="ECO:0000259" key="2">
    <source>
        <dbReference type="PROSITE" id="PS50188"/>
    </source>
</evidence>
<keyword evidence="5" id="KW-1185">Reference proteome</keyword>
<dbReference type="SMART" id="SM00449">
    <property type="entry name" value="SPRY"/>
    <property type="match status" value="1"/>
</dbReference>
<dbReference type="AlphaFoldDB" id="A0A8T2HAC5"/>
<sequence>MNSSPPPANSANGDTTNNGENGQDLNLNFLDKIRLSAKRDAKEDEGEELPTELNTINSAGGFLVVSPDKLSVKYTNTNLHGHDVGVVQANKPAPIKCLTYYFEIFVKDSGIKGQIAIGFTKESFKMRRQPGWEVNSCGYHGDDGYLYRGQGKGEPFGPKFTKDDAVGGGINYASQEFFFTKNGTIVGKIPKDIRGHLFPTVAVHSQNEEVLVNFGKKKFAFDIKGYEASERNKQQLAIEKISIPPNIGYGLVKTYLLHYGYEETLDAFNLASKNTVPPIHIDQENAIDEDDSSYALKQRKNLRQLVRNGEIDTALAELQKLYPQIVQDDKSVVCFLLHCQKFIELVRVGKLEEGVNYGRLELAKFVGLTGFQDIVEDCFALLAYEKPEESSVWYFLEDSQRELVADAVNAAILSTNPNKKDVQRSCHLQSHLEKLLRQLTVCCLERRSLNGDQGETFRLRHVLNNNR</sequence>
<feature type="domain" description="CTLH" evidence="3">
    <location>
        <begin position="295"/>
        <end position="353"/>
    </location>
</feature>
<dbReference type="SMART" id="SM00668">
    <property type="entry name" value="CTLH"/>
    <property type="match status" value="1"/>
</dbReference>
<dbReference type="InterPro" id="IPR006595">
    <property type="entry name" value="CTLH_C"/>
</dbReference>
<dbReference type="InterPro" id="IPR001870">
    <property type="entry name" value="B30.2/SPRY"/>
</dbReference>
<dbReference type="SMART" id="SM00757">
    <property type="entry name" value="CRA"/>
    <property type="match status" value="1"/>
</dbReference>
<name>A0A8T2HAC5_ARASU</name>
<evidence type="ECO:0000256" key="1">
    <source>
        <dbReference type="SAM" id="MobiDB-lite"/>
    </source>
</evidence>
<dbReference type="InterPro" id="IPR024964">
    <property type="entry name" value="CTLH/CRA"/>
</dbReference>
<dbReference type="Pfam" id="PF10607">
    <property type="entry name" value="CTLH"/>
    <property type="match status" value="1"/>
</dbReference>
<evidence type="ECO:0000313" key="5">
    <source>
        <dbReference type="Proteomes" id="UP000694251"/>
    </source>
</evidence>
<dbReference type="Proteomes" id="UP000694251">
    <property type="component" value="Chromosome 1"/>
</dbReference>
<dbReference type="Pfam" id="PF00622">
    <property type="entry name" value="SPRY"/>
    <property type="match status" value="1"/>
</dbReference>
<dbReference type="PROSITE" id="PS50896">
    <property type="entry name" value="LISH"/>
    <property type="match status" value="1"/>
</dbReference>
<reference evidence="4 5" key="1">
    <citation type="submission" date="2020-12" db="EMBL/GenBank/DDBJ databases">
        <title>Concerted genomic and epigenomic changes stabilize Arabidopsis allopolyploids.</title>
        <authorList>
            <person name="Chen Z."/>
        </authorList>
    </citation>
    <scope>NUCLEOTIDE SEQUENCE [LARGE SCALE GENOMIC DNA]</scope>
    <source>
        <strain evidence="4">As9502</strain>
        <tissue evidence="4">Leaf</tissue>
    </source>
</reference>
<dbReference type="InterPro" id="IPR013144">
    <property type="entry name" value="CRA_dom"/>
</dbReference>
<feature type="domain" description="B30.2/SPRY" evidence="2">
    <location>
        <begin position="31"/>
        <end position="219"/>
    </location>
</feature>
<dbReference type="PANTHER" id="PTHR12864">
    <property type="entry name" value="RAN BINDING PROTEIN 9-RELATED"/>
    <property type="match status" value="1"/>
</dbReference>
<evidence type="ECO:0000313" key="4">
    <source>
        <dbReference type="EMBL" id="KAG7656443.1"/>
    </source>
</evidence>
<dbReference type="PROSITE" id="PS50897">
    <property type="entry name" value="CTLH"/>
    <property type="match status" value="1"/>
</dbReference>
<dbReference type="CDD" id="cd12885">
    <property type="entry name" value="SPRY_RanBP_like"/>
    <property type="match status" value="1"/>
</dbReference>
<dbReference type="InterPro" id="IPR006594">
    <property type="entry name" value="LisH"/>
</dbReference>
<comment type="caution">
    <text evidence="4">The sequence shown here is derived from an EMBL/GenBank/DDBJ whole genome shotgun (WGS) entry which is preliminary data.</text>
</comment>
<feature type="region of interest" description="Disordered" evidence="1">
    <location>
        <begin position="1"/>
        <end position="25"/>
    </location>
</feature>
<evidence type="ECO:0000259" key="3">
    <source>
        <dbReference type="PROSITE" id="PS50897"/>
    </source>
</evidence>
<dbReference type="EMBL" id="JAEFBJ010000001">
    <property type="protein sequence ID" value="KAG7656443.1"/>
    <property type="molecule type" value="Genomic_DNA"/>
</dbReference>
<gene>
    <name evidence="4" type="ORF">ISN44_As01g034390</name>
</gene>
<dbReference type="InterPro" id="IPR044736">
    <property type="entry name" value="Gid1/RanBPM/SPLA_SPRY"/>
</dbReference>
<protein>
    <submittedName>
        <fullName evidence="4">CTLH/CRA C-terminal to LisH motif domain</fullName>
    </submittedName>
</protein>
<accession>A0A8T2HAC5</accession>
<dbReference type="PROSITE" id="PS50188">
    <property type="entry name" value="B302_SPRY"/>
    <property type="match status" value="1"/>
</dbReference>
<dbReference type="InterPro" id="IPR003877">
    <property type="entry name" value="SPRY_dom"/>
</dbReference>
<feature type="compositionally biased region" description="Polar residues" evidence="1">
    <location>
        <begin position="9"/>
        <end position="25"/>
    </location>
</feature>
<dbReference type="OrthoDB" id="25503at2759"/>
<organism evidence="4 5">
    <name type="scientific">Arabidopsis suecica</name>
    <name type="common">Swedish thale-cress</name>
    <name type="synonym">Cardaminopsis suecica</name>
    <dbReference type="NCBI Taxonomy" id="45249"/>
    <lineage>
        <taxon>Eukaryota</taxon>
        <taxon>Viridiplantae</taxon>
        <taxon>Streptophyta</taxon>
        <taxon>Embryophyta</taxon>
        <taxon>Tracheophyta</taxon>
        <taxon>Spermatophyta</taxon>
        <taxon>Magnoliopsida</taxon>
        <taxon>eudicotyledons</taxon>
        <taxon>Gunneridae</taxon>
        <taxon>Pentapetalae</taxon>
        <taxon>rosids</taxon>
        <taxon>malvids</taxon>
        <taxon>Brassicales</taxon>
        <taxon>Brassicaceae</taxon>
        <taxon>Camelineae</taxon>
        <taxon>Arabidopsis</taxon>
    </lineage>
</organism>